<evidence type="ECO:0000313" key="3">
    <source>
        <dbReference type="Proteomes" id="UP000201360"/>
    </source>
</evidence>
<dbReference type="KEGG" id="vg:18506286"/>
<protein>
    <submittedName>
        <fullName evidence="2">Uncharacterized protein</fullName>
    </submittedName>
</protein>
<proteinExistence type="predicted"/>
<name>W8E905_9CAUD</name>
<dbReference type="OrthoDB" id="14029at10239"/>
<dbReference type="Pfam" id="PF25690">
    <property type="entry name" value="Phage_gp49"/>
    <property type="match status" value="1"/>
</dbReference>
<feature type="region of interest" description="Disordered" evidence="1">
    <location>
        <begin position="1"/>
        <end position="26"/>
    </location>
</feature>
<dbReference type="EMBL" id="KJ192196">
    <property type="protein sequence ID" value="AHJ86414.1"/>
    <property type="molecule type" value="Genomic_DNA"/>
</dbReference>
<reference evidence="2 3" key="1">
    <citation type="journal article" date="2014" name="Genome Announc.">
        <title>Complete genome sequences of nine mycobacteriophages.</title>
        <authorList>
            <person name="Franceschelli J.J."/>
            <person name="Suarez C.A."/>
            <person name="Teran L."/>
            <person name="Raya R.R."/>
            <person name="Morbidoni H.R."/>
        </authorList>
    </citation>
    <scope>NUCLEOTIDE SEQUENCE [LARGE SCALE GENOMIC DNA]</scope>
</reference>
<dbReference type="RefSeq" id="YP_009009884.1">
    <property type="nucleotide sequence ID" value="NC_023607.1"/>
</dbReference>
<gene>
    <name evidence="2" type="ORF">40AC_51</name>
</gene>
<sequence>MSYEDPWSSAPAQQAEPEPVSAPVTSTATAAAVDSVSVQHSTDGLSATFKFAGAYSDPWVVVKGSDAADVLAKINQPEFKELMDKVKQIAGVYAGDKPAAAGGGAPAQSRAPQAAQQAPNGETRHCAHGEMVFKSGVSKSSGKPYKLFSCTAPRDQQCKAQFLNS</sequence>
<dbReference type="Proteomes" id="UP000201360">
    <property type="component" value="Segment"/>
</dbReference>
<dbReference type="InterPro" id="IPR057999">
    <property type="entry name" value="Gp49"/>
</dbReference>
<evidence type="ECO:0000256" key="1">
    <source>
        <dbReference type="SAM" id="MobiDB-lite"/>
    </source>
</evidence>
<organism evidence="2 3">
    <name type="scientific">Mycobacterium phage 40AC</name>
    <dbReference type="NCBI Taxonomy" id="1458717"/>
    <lineage>
        <taxon>Viruses</taxon>
        <taxon>Duplodnaviria</taxon>
        <taxon>Heunggongvirae</taxon>
        <taxon>Uroviricota</taxon>
        <taxon>Caudoviricetes</taxon>
        <taxon>Santafevirus</taxon>
        <taxon>Santafevirus sf40AC</taxon>
    </lineage>
</organism>
<accession>W8E905</accession>
<feature type="region of interest" description="Disordered" evidence="1">
    <location>
        <begin position="97"/>
        <end position="123"/>
    </location>
</feature>
<evidence type="ECO:0000313" key="2">
    <source>
        <dbReference type="EMBL" id="AHJ86414.1"/>
    </source>
</evidence>
<feature type="compositionally biased region" description="Low complexity" evidence="1">
    <location>
        <begin position="97"/>
        <end position="119"/>
    </location>
</feature>
<keyword evidence="3" id="KW-1185">Reference proteome</keyword>